<accession>A0A6I4IX14</accession>
<evidence type="ECO:0000313" key="1">
    <source>
        <dbReference type="EMBL" id="MVO76634.1"/>
    </source>
</evidence>
<reference evidence="1 2" key="1">
    <citation type="submission" date="2019-12" db="EMBL/GenBank/DDBJ databases">
        <authorList>
            <person name="Huq M.A."/>
        </authorList>
    </citation>
    <scope>NUCLEOTIDE SEQUENCE [LARGE SCALE GENOMIC DNA]</scope>
    <source>
        <strain evidence="1 2">MAH-20</strain>
    </source>
</reference>
<keyword evidence="2" id="KW-1185">Reference proteome</keyword>
<dbReference type="InterPro" id="IPR029060">
    <property type="entry name" value="PIN-like_dom_sf"/>
</dbReference>
<sequence length="133" mass="14577">MERSPADRPKIALAQELTASLREGRPLVVSTQALSELHFTLIRKGGQSRGEAARIISDWLGSCEVRGVTEEVIRSACTLAELHRLQTHDAIILCSIAGHADVLLSEDMQDGFTWNGVRVVNPFTDRSLVPMPS</sequence>
<gene>
    <name evidence="1" type="ORF">GON01_01585</name>
</gene>
<name>A0A6I4IX14_9SPHN</name>
<dbReference type="AlphaFoldDB" id="A0A6I4IX14"/>
<dbReference type="CDD" id="cd18692">
    <property type="entry name" value="PIN_VapC-like"/>
    <property type="match status" value="1"/>
</dbReference>
<dbReference type="SUPFAM" id="SSF88723">
    <property type="entry name" value="PIN domain-like"/>
    <property type="match status" value="1"/>
</dbReference>
<dbReference type="Gene3D" id="3.40.50.1010">
    <property type="entry name" value="5'-nuclease"/>
    <property type="match status" value="1"/>
</dbReference>
<organism evidence="1 2">
    <name type="scientific">Sphingomonas horti</name>
    <dbReference type="NCBI Taxonomy" id="2682842"/>
    <lineage>
        <taxon>Bacteria</taxon>
        <taxon>Pseudomonadati</taxon>
        <taxon>Pseudomonadota</taxon>
        <taxon>Alphaproteobacteria</taxon>
        <taxon>Sphingomonadales</taxon>
        <taxon>Sphingomonadaceae</taxon>
        <taxon>Sphingomonas</taxon>
    </lineage>
</organism>
<protein>
    <submittedName>
        <fullName evidence="1">VapC toxin family PIN domain ribonuclease</fullName>
    </submittedName>
</protein>
<comment type="caution">
    <text evidence="1">The sequence shown here is derived from an EMBL/GenBank/DDBJ whole genome shotgun (WGS) entry which is preliminary data.</text>
</comment>
<dbReference type="Proteomes" id="UP000441389">
    <property type="component" value="Unassembled WGS sequence"/>
</dbReference>
<proteinExistence type="predicted"/>
<dbReference type="EMBL" id="WQMS01000001">
    <property type="protein sequence ID" value="MVO76634.1"/>
    <property type="molecule type" value="Genomic_DNA"/>
</dbReference>
<evidence type="ECO:0000313" key="2">
    <source>
        <dbReference type="Proteomes" id="UP000441389"/>
    </source>
</evidence>